<evidence type="ECO:0000313" key="2">
    <source>
        <dbReference type="Proteomes" id="UP000252884"/>
    </source>
</evidence>
<organism evidence="1 2">
    <name type="scientific">Pseudorhodoferax soli</name>
    <dbReference type="NCBI Taxonomy" id="545864"/>
    <lineage>
        <taxon>Bacteria</taxon>
        <taxon>Pseudomonadati</taxon>
        <taxon>Pseudomonadota</taxon>
        <taxon>Betaproteobacteria</taxon>
        <taxon>Burkholderiales</taxon>
        <taxon>Comamonadaceae</taxon>
    </lineage>
</organism>
<dbReference type="OrthoDB" id="9076234at2"/>
<dbReference type="RefSeq" id="WP_114471623.1">
    <property type="nucleotide sequence ID" value="NZ_QPJK01000011.1"/>
</dbReference>
<dbReference type="AlphaFoldDB" id="A0A368XGW9"/>
<name>A0A368XGW9_9BURK</name>
<sequence length="362" mass="41610">MNEYSLILPGLEESVAKCRPDLRHAQLVQTLARFPALEGATLRATRGGDGSIYMQRRKVVRPDGSVEHDDHEAWLEVQLRVDDGNAKVTYARLSQQGYRLSRCDITRLHLACDRGGEDQANFLQIDIDLCDDRVHCALFRGRYFDEPRTLRDLVDVAEGEAVGEDERAPISVHYELRRVVDVAKFVDLAEQLEEQQRANLRAREYVVTMGDGSKKTQSHADLDPGFERFRSRTRRLFEDWRASSAGRSGARFCEHWLLQFSEWTDPSSRTRYLSVVPLWTFSKKLAEVNARSGDVYGLFSKLQTIDRRVGVPFGWYFYMLHGNRVHDGAGERVLEAAEGGLIVLPEHDYRVLRNWADRRYGF</sequence>
<protein>
    <submittedName>
        <fullName evidence="1">Uncharacterized protein</fullName>
    </submittedName>
</protein>
<evidence type="ECO:0000313" key="1">
    <source>
        <dbReference type="EMBL" id="RCW66268.1"/>
    </source>
</evidence>
<accession>A0A368XGW9</accession>
<comment type="caution">
    <text evidence="1">The sequence shown here is derived from an EMBL/GenBank/DDBJ whole genome shotgun (WGS) entry which is preliminary data.</text>
</comment>
<reference evidence="1 2" key="1">
    <citation type="submission" date="2018-07" db="EMBL/GenBank/DDBJ databases">
        <title>Genomic Encyclopedia of Type Strains, Phase IV (KMG-IV): sequencing the most valuable type-strain genomes for metagenomic binning, comparative biology and taxonomic classification.</title>
        <authorList>
            <person name="Goeker M."/>
        </authorList>
    </citation>
    <scope>NUCLEOTIDE SEQUENCE [LARGE SCALE GENOMIC DNA]</scope>
    <source>
        <strain evidence="1 2">DSM 21634</strain>
    </source>
</reference>
<keyword evidence="2" id="KW-1185">Reference proteome</keyword>
<dbReference type="Proteomes" id="UP000252884">
    <property type="component" value="Unassembled WGS sequence"/>
</dbReference>
<gene>
    <name evidence="1" type="ORF">DES41_111226</name>
</gene>
<proteinExistence type="predicted"/>
<dbReference type="EMBL" id="QPJK01000011">
    <property type="protein sequence ID" value="RCW66268.1"/>
    <property type="molecule type" value="Genomic_DNA"/>
</dbReference>